<organism evidence="6 7">
    <name type="scientific">Lancefieldella parvula</name>
    <dbReference type="NCBI Taxonomy" id="1382"/>
    <lineage>
        <taxon>Bacteria</taxon>
        <taxon>Bacillati</taxon>
        <taxon>Actinomycetota</taxon>
        <taxon>Coriobacteriia</taxon>
        <taxon>Coriobacteriales</taxon>
        <taxon>Atopobiaceae</taxon>
        <taxon>Lancefieldella</taxon>
    </lineage>
</organism>
<dbReference type="PROSITE" id="PS50931">
    <property type="entry name" value="HTH_LYSR"/>
    <property type="match status" value="1"/>
</dbReference>
<dbReference type="SUPFAM" id="SSF46785">
    <property type="entry name" value="Winged helix' DNA-binding domain"/>
    <property type="match status" value="1"/>
</dbReference>
<evidence type="ECO:0000259" key="5">
    <source>
        <dbReference type="PROSITE" id="PS50931"/>
    </source>
</evidence>
<proteinExistence type="inferred from homology"/>
<comment type="caution">
    <text evidence="6">The sequence shown here is derived from an EMBL/GenBank/DDBJ whole genome shotgun (WGS) entry which is preliminary data.</text>
</comment>
<protein>
    <submittedName>
        <fullName evidence="6">LysR family transcriptional regulator</fullName>
    </submittedName>
</protein>
<dbReference type="GO" id="GO:0003700">
    <property type="term" value="F:DNA-binding transcription factor activity"/>
    <property type="evidence" value="ECO:0007669"/>
    <property type="project" value="InterPro"/>
</dbReference>
<dbReference type="PRINTS" id="PR00039">
    <property type="entry name" value="HTHLYSR"/>
</dbReference>
<keyword evidence="4" id="KW-0804">Transcription</keyword>
<evidence type="ECO:0000256" key="3">
    <source>
        <dbReference type="ARBA" id="ARBA00023125"/>
    </source>
</evidence>
<evidence type="ECO:0000256" key="1">
    <source>
        <dbReference type="ARBA" id="ARBA00009437"/>
    </source>
</evidence>
<evidence type="ECO:0000313" key="7">
    <source>
        <dbReference type="Proteomes" id="UP000787322"/>
    </source>
</evidence>
<dbReference type="InterPro" id="IPR050950">
    <property type="entry name" value="HTH-type_LysR_regulators"/>
</dbReference>
<reference evidence="6" key="1">
    <citation type="submission" date="2020-04" db="EMBL/GenBank/DDBJ databases">
        <title>Deep metagenomics examines the oral microbiome during advanced dental caries in children, revealing novel taxa and co-occurrences with host molecules.</title>
        <authorList>
            <person name="Baker J.L."/>
            <person name="Morton J.T."/>
            <person name="Dinis M."/>
            <person name="Alvarez R."/>
            <person name="Tran N.C."/>
            <person name="Knight R."/>
            <person name="Edlund A."/>
        </authorList>
    </citation>
    <scope>NUCLEOTIDE SEQUENCE</scope>
    <source>
        <strain evidence="6">JCVI_3_bin.11</strain>
    </source>
</reference>
<dbReference type="GO" id="GO:0005829">
    <property type="term" value="C:cytosol"/>
    <property type="evidence" value="ECO:0007669"/>
    <property type="project" value="TreeGrafter"/>
</dbReference>
<keyword evidence="3" id="KW-0238">DNA-binding</keyword>
<dbReference type="Pfam" id="PF00126">
    <property type="entry name" value="HTH_1"/>
    <property type="match status" value="1"/>
</dbReference>
<dbReference type="Gene3D" id="1.10.10.10">
    <property type="entry name" value="Winged helix-like DNA-binding domain superfamily/Winged helix DNA-binding domain"/>
    <property type="match status" value="1"/>
</dbReference>
<dbReference type="InterPro" id="IPR036388">
    <property type="entry name" value="WH-like_DNA-bd_sf"/>
</dbReference>
<evidence type="ECO:0000256" key="2">
    <source>
        <dbReference type="ARBA" id="ARBA00023015"/>
    </source>
</evidence>
<dbReference type="EMBL" id="JABZGU010000058">
    <property type="protein sequence ID" value="MBF4802845.1"/>
    <property type="molecule type" value="Genomic_DNA"/>
</dbReference>
<dbReference type="Pfam" id="PF03466">
    <property type="entry name" value="LysR_substrate"/>
    <property type="match status" value="1"/>
</dbReference>
<dbReference type="InterPro" id="IPR000847">
    <property type="entry name" value="LysR_HTH_N"/>
</dbReference>
<dbReference type="AlphaFoldDB" id="A0A9D5X3J5"/>
<dbReference type="Gene3D" id="3.40.190.290">
    <property type="match status" value="1"/>
</dbReference>
<dbReference type="CDD" id="cd05466">
    <property type="entry name" value="PBP2_LTTR_substrate"/>
    <property type="match status" value="1"/>
</dbReference>
<dbReference type="InterPro" id="IPR036390">
    <property type="entry name" value="WH_DNA-bd_sf"/>
</dbReference>
<dbReference type="GO" id="GO:0003677">
    <property type="term" value="F:DNA binding"/>
    <property type="evidence" value="ECO:0007669"/>
    <property type="project" value="UniProtKB-KW"/>
</dbReference>
<feature type="domain" description="HTH lysR-type" evidence="5">
    <location>
        <begin position="1"/>
        <end position="57"/>
    </location>
</feature>
<keyword evidence="2" id="KW-0805">Transcription regulation</keyword>
<accession>A0A9D5X3J5</accession>
<evidence type="ECO:0000256" key="4">
    <source>
        <dbReference type="ARBA" id="ARBA00023163"/>
    </source>
</evidence>
<dbReference type="SUPFAM" id="SSF53850">
    <property type="entry name" value="Periplasmic binding protein-like II"/>
    <property type="match status" value="1"/>
</dbReference>
<dbReference type="FunFam" id="1.10.10.10:FF:000001">
    <property type="entry name" value="LysR family transcriptional regulator"/>
    <property type="match status" value="1"/>
</dbReference>
<dbReference type="PANTHER" id="PTHR30419">
    <property type="entry name" value="HTH-TYPE TRANSCRIPTIONAL REGULATOR YBHD"/>
    <property type="match status" value="1"/>
</dbReference>
<dbReference type="InterPro" id="IPR005119">
    <property type="entry name" value="LysR_subst-bd"/>
</dbReference>
<evidence type="ECO:0000313" key="6">
    <source>
        <dbReference type="EMBL" id="MBF4802845.1"/>
    </source>
</evidence>
<name>A0A9D5X3J5_9ACTN</name>
<sequence>MNFQTMDYFVAVAEEKSFTKAAERLSVTQQTLSANIAAAEKELGSKLLERTVPLSLTFAGEEFLRYARKFQAQRRAMDQEFLDIAGNERGRLRVGVTATRGHIIMPRSIAAFQKLHPNISIELDEGENDELVEWLSEGQLDLIVATVNSRLYDLVVKKLFDEKIVLVVSQALLESLYADKVDSVVSQVKKTGKLTALEACPFLTVGKRDIAGSFARHAFAASGISPTIKVMSRNSETLLALAMRGVGACFLPSELVASSYYDSETSGLHIIELGKEMSYSVSVAWRRTDHVWSTIESFAQVLSEQRYVVKRGE</sequence>
<comment type="similarity">
    <text evidence="1">Belongs to the LysR transcriptional regulatory family.</text>
</comment>
<gene>
    <name evidence="6" type="ORF">HXK24_03345</name>
</gene>
<dbReference type="Proteomes" id="UP000787322">
    <property type="component" value="Unassembled WGS sequence"/>
</dbReference>